<dbReference type="PANTHER" id="PTHR35936:SF17">
    <property type="entry name" value="ARGININE-BINDING EXTRACELLULAR PROTEIN ARTP"/>
    <property type="match status" value="1"/>
</dbReference>
<dbReference type="Pfam" id="PF00497">
    <property type="entry name" value="SBP_bac_3"/>
    <property type="match status" value="1"/>
</dbReference>
<dbReference type="KEGG" id="dee:HQN60_12415"/>
<evidence type="ECO:0000259" key="3">
    <source>
        <dbReference type="SMART" id="SM00062"/>
    </source>
</evidence>
<keyword evidence="1 2" id="KW-0732">Signal</keyword>
<evidence type="ECO:0000256" key="1">
    <source>
        <dbReference type="ARBA" id="ARBA00022729"/>
    </source>
</evidence>
<dbReference type="SUPFAM" id="SSF53850">
    <property type="entry name" value="Periplasmic binding protein-like II"/>
    <property type="match status" value="1"/>
</dbReference>
<dbReference type="Proteomes" id="UP000504844">
    <property type="component" value="Chromosome"/>
</dbReference>
<evidence type="ECO:0000313" key="6">
    <source>
        <dbReference type="Proteomes" id="UP000504844"/>
    </source>
</evidence>
<reference evidence="5 6" key="1">
    <citation type="submission" date="2020-05" db="EMBL/GenBank/DDBJ databases">
        <title>Complete genome sequence of Deefgea sp. D17.</title>
        <authorList>
            <person name="Bae J.-W."/>
            <person name="Han J.E."/>
        </authorList>
    </citation>
    <scope>NUCLEOTIDE SEQUENCE [LARGE SCALE GENOMIC DNA]</scope>
    <source>
        <strain evidence="5 6">D17</strain>
    </source>
</reference>
<gene>
    <name evidence="5" type="ORF">HQN60_12415</name>
</gene>
<evidence type="ECO:0000259" key="4">
    <source>
        <dbReference type="SMART" id="SM00079"/>
    </source>
</evidence>
<accession>A0A6M8SRY9</accession>
<dbReference type="SMART" id="SM00062">
    <property type="entry name" value="PBPb"/>
    <property type="match status" value="1"/>
</dbReference>
<dbReference type="EMBL" id="CP054143">
    <property type="protein sequence ID" value="QKJ67441.1"/>
    <property type="molecule type" value="Genomic_DNA"/>
</dbReference>
<feature type="chain" id="PRO_5027058415" evidence="2">
    <location>
        <begin position="25"/>
        <end position="249"/>
    </location>
</feature>
<organism evidence="5 6">
    <name type="scientific">Deefgea piscis</name>
    <dbReference type="NCBI Taxonomy" id="2739061"/>
    <lineage>
        <taxon>Bacteria</taxon>
        <taxon>Pseudomonadati</taxon>
        <taxon>Pseudomonadota</taxon>
        <taxon>Betaproteobacteria</taxon>
        <taxon>Neisseriales</taxon>
        <taxon>Chitinibacteraceae</taxon>
        <taxon>Deefgea</taxon>
    </lineage>
</organism>
<evidence type="ECO:0000313" key="5">
    <source>
        <dbReference type="EMBL" id="QKJ67441.1"/>
    </source>
</evidence>
<dbReference type="RefSeq" id="WP_173533943.1">
    <property type="nucleotide sequence ID" value="NZ_CP054143.1"/>
</dbReference>
<feature type="signal peptide" evidence="2">
    <location>
        <begin position="1"/>
        <end position="24"/>
    </location>
</feature>
<dbReference type="AlphaFoldDB" id="A0A6M8SRY9"/>
<dbReference type="GO" id="GO:0016020">
    <property type="term" value="C:membrane"/>
    <property type="evidence" value="ECO:0007669"/>
    <property type="project" value="InterPro"/>
</dbReference>
<name>A0A6M8SRY9_9NEIS</name>
<dbReference type="GO" id="GO:0015276">
    <property type="term" value="F:ligand-gated monoatomic ion channel activity"/>
    <property type="evidence" value="ECO:0007669"/>
    <property type="project" value="InterPro"/>
</dbReference>
<proteinExistence type="predicted"/>
<keyword evidence="6" id="KW-1185">Reference proteome</keyword>
<dbReference type="Gene3D" id="3.40.190.10">
    <property type="entry name" value="Periplasmic binding protein-like II"/>
    <property type="match status" value="2"/>
</dbReference>
<evidence type="ECO:0000256" key="2">
    <source>
        <dbReference type="SAM" id="SignalP"/>
    </source>
</evidence>
<dbReference type="InterPro" id="IPR001638">
    <property type="entry name" value="Solute-binding_3/MltF_N"/>
</dbReference>
<dbReference type="InterPro" id="IPR001320">
    <property type="entry name" value="Iontro_rcpt_C"/>
</dbReference>
<protein>
    <submittedName>
        <fullName evidence="5">Basic amino acid ABC transporter substrate-binding protein</fullName>
    </submittedName>
</protein>
<feature type="domain" description="Ionotropic glutamate receptor C-terminal" evidence="4">
    <location>
        <begin position="27"/>
        <end position="249"/>
    </location>
</feature>
<dbReference type="CDD" id="cd13624">
    <property type="entry name" value="PBP2_Arg_Lys_His"/>
    <property type="match status" value="1"/>
</dbReference>
<feature type="domain" description="Solute-binding protein family 3/N-terminal" evidence="3">
    <location>
        <begin position="27"/>
        <end position="249"/>
    </location>
</feature>
<sequence>MLKLKTIISCIGLSAAIIAMPAAAEKTYTVATDATFAPFESLNKNREIVGFDADIIKAIAAKQGFKIKMNNTPWEGLFVSLNNGERDIVIAAVTITPERQKSMDFSAPYFDAKQLIVVKEDSPIKQFSDLKGKKVGVQNGTTGDTVVQKQFGKTNPDIRRYENITLALSELSNSGVSAVVADNAVVRNYLVNNPKQKFRLIDDTSFAVEHYGIAVRKGNSKLLNEINAGLAGIKADGTYQKIQNKYFGK</sequence>
<dbReference type="SMART" id="SM00079">
    <property type="entry name" value="PBPe"/>
    <property type="match status" value="1"/>
</dbReference>
<dbReference type="PANTHER" id="PTHR35936">
    <property type="entry name" value="MEMBRANE-BOUND LYTIC MUREIN TRANSGLYCOSYLASE F"/>
    <property type="match status" value="1"/>
</dbReference>